<dbReference type="AlphaFoldDB" id="A0AAV2DGN0"/>
<dbReference type="InterPro" id="IPR005174">
    <property type="entry name" value="KIB1-4_b-propeller"/>
</dbReference>
<organism evidence="3 4">
    <name type="scientific">Linum trigynum</name>
    <dbReference type="NCBI Taxonomy" id="586398"/>
    <lineage>
        <taxon>Eukaryota</taxon>
        <taxon>Viridiplantae</taxon>
        <taxon>Streptophyta</taxon>
        <taxon>Embryophyta</taxon>
        <taxon>Tracheophyta</taxon>
        <taxon>Spermatophyta</taxon>
        <taxon>Magnoliopsida</taxon>
        <taxon>eudicotyledons</taxon>
        <taxon>Gunneridae</taxon>
        <taxon>Pentapetalae</taxon>
        <taxon>rosids</taxon>
        <taxon>fabids</taxon>
        <taxon>Malpighiales</taxon>
        <taxon>Linaceae</taxon>
        <taxon>Linum</taxon>
    </lineage>
</organism>
<dbReference type="Pfam" id="PF03478">
    <property type="entry name" value="Beta-prop_KIB1-4"/>
    <property type="match status" value="1"/>
</dbReference>
<protein>
    <recommendedName>
        <fullName evidence="2">KIB1-4 beta-propeller domain-containing protein</fullName>
    </recommendedName>
</protein>
<evidence type="ECO:0000256" key="1">
    <source>
        <dbReference type="SAM" id="MobiDB-lite"/>
    </source>
</evidence>
<gene>
    <name evidence="3" type="ORF">LTRI10_LOCUS14778</name>
</gene>
<evidence type="ECO:0000259" key="2">
    <source>
        <dbReference type="Pfam" id="PF03478"/>
    </source>
</evidence>
<dbReference type="Proteomes" id="UP001497516">
    <property type="component" value="Chromosome 2"/>
</dbReference>
<feature type="domain" description="KIB1-4 beta-propeller" evidence="2">
    <location>
        <begin position="9"/>
        <end position="307"/>
    </location>
</feature>
<reference evidence="3 4" key="1">
    <citation type="submission" date="2024-04" db="EMBL/GenBank/DDBJ databases">
        <authorList>
            <person name="Fracassetti M."/>
        </authorList>
    </citation>
    <scope>NUCLEOTIDE SEQUENCE [LARGE SCALE GENOMIC DNA]</scope>
</reference>
<accession>A0AAV2DGN0</accession>
<proteinExistence type="predicted"/>
<evidence type="ECO:0000313" key="4">
    <source>
        <dbReference type="Proteomes" id="UP001497516"/>
    </source>
</evidence>
<evidence type="ECO:0000313" key="3">
    <source>
        <dbReference type="EMBL" id="CAL1372806.1"/>
    </source>
</evidence>
<keyword evidence="4" id="KW-1185">Reference proteome</keyword>
<feature type="region of interest" description="Disordered" evidence="1">
    <location>
        <begin position="178"/>
        <end position="198"/>
    </location>
</feature>
<dbReference type="PANTHER" id="PTHR44259">
    <property type="entry name" value="OS07G0183000 PROTEIN-RELATED"/>
    <property type="match status" value="1"/>
</dbReference>
<sequence length="340" mass="39175">MVQSIPVLLPPLTTFPDVVAYRPERVGAEYLLLYFDMVAMGKKYVESLLHEPARDVGRSHCGGLCFDGHEQPPLAFCKPRGSDHKWTLLPNTEDGTPVVYKNVVFWRNKFYAVEIYNRILVCDLDIPNVSFLAREMGIQHLLYENSYLVVGPADELMFVGRIHVEGEDVVGVRDEQLDAGQEEEDAVGEDDRASPSIPEKVVDDDRHEVDDQNVECIWDSDSDDEWKDRWSYKTREFTVYKLNEDTNQWDEVKSIGDYALFLGTNTPACLSTQDHPGYKPNCIYFTDDYFEKQKRRRHDGHDMGIYNLSDGTIESLCCTNLYEKPSLVWPPPVWVWPTIY</sequence>
<dbReference type="EMBL" id="OZ034815">
    <property type="protein sequence ID" value="CAL1372806.1"/>
    <property type="molecule type" value="Genomic_DNA"/>
</dbReference>
<dbReference type="InterPro" id="IPR050942">
    <property type="entry name" value="F-box_BR-signaling"/>
</dbReference>
<name>A0AAV2DGN0_9ROSI</name>